<dbReference type="GO" id="GO:0005737">
    <property type="term" value="C:cytoplasm"/>
    <property type="evidence" value="ECO:0007669"/>
    <property type="project" value="UniProtKB-SubCell"/>
</dbReference>
<comment type="cofactor">
    <cofactor evidence="7 10">
        <name>Mg(2+)</name>
        <dbReference type="ChEBI" id="CHEBI:18420"/>
    </cofactor>
    <text evidence="7 10">Binds 1 Mg(2+) ion per subunit.</text>
</comment>
<dbReference type="SUPFAM" id="SSF51621">
    <property type="entry name" value="Phosphoenolpyruvate/pyruvate domain"/>
    <property type="match status" value="1"/>
</dbReference>
<dbReference type="InterPro" id="IPR040442">
    <property type="entry name" value="Pyrv_kinase-like_dom_sf"/>
</dbReference>
<keyword evidence="7 10" id="KW-0479">Metal-binding</keyword>
<keyword evidence="12" id="KW-1185">Reference proteome</keyword>
<accession>F6B538</accession>
<organism evidence="11 12">
    <name type="scientific">Desulfotomaculum nigrificans (strain DSM 14880 / VKM B-2319 / CO-1-SRB)</name>
    <name type="common">Desulfotomaculum carboxydivorans</name>
    <dbReference type="NCBI Taxonomy" id="868595"/>
    <lineage>
        <taxon>Bacteria</taxon>
        <taxon>Bacillati</taxon>
        <taxon>Bacillota</taxon>
        <taxon>Clostridia</taxon>
        <taxon>Eubacteriales</taxon>
        <taxon>Desulfotomaculaceae</taxon>
        <taxon>Desulfotomaculum</taxon>
    </lineage>
</organism>
<dbReference type="GO" id="GO:0003864">
    <property type="term" value="F:3-methyl-2-oxobutanoate hydroxymethyltransferase activity"/>
    <property type="evidence" value="ECO:0007669"/>
    <property type="project" value="UniProtKB-UniRule"/>
</dbReference>
<dbReference type="STRING" id="868595.Desca_0153"/>
<keyword evidence="4 7" id="KW-0566">Pantothenate biosynthesis</keyword>
<dbReference type="NCBIfam" id="TIGR00222">
    <property type="entry name" value="panB"/>
    <property type="match status" value="1"/>
</dbReference>
<keyword evidence="5 7" id="KW-0808">Transferase</keyword>
<sequence length="277" mass="30216">MNKRVTTADFRRMKQEGQPIAMLTAYDYPMATLVDASGIDAILVGDSLGNAVLGYDSTVPVTMDDMIHHLRAVSRGVKRSMVIGDMPFLSYHVSREESVRNAGRLMQEGLAQAVKLEGGREVVDTVKAITAAGIPVMGHLGLTPQSVHQLGGFKVQGKDREAAERLLTDAKLLEEAGAFAIVLECIPQQLAKVITESVSIPTIGIGAGVHCDGQVLVVNDLLGMFSNFTPKFVKKYANLKEQIVQACSSYREEVKNRVFPGPEHVFNMAEEELKKIY</sequence>
<gene>
    <name evidence="7" type="primary">panB</name>
    <name evidence="11" type="ordered locus">Desca_0153</name>
</gene>
<dbReference type="eggNOG" id="COG0413">
    <property type="taxonomic scope" value="Bacteria"/>
</dbReference>
<evidence type="ECO:0000256" key="10">
    <source>
        <dbReference type="PIRSR" id="PIRSR000388-3"/>
    </source>
</evidence>
<comment type="function">
    <text evidence="6 7">Catalyzes the reversible reaction in which hydroxymethyl group from 5,10-methylenetetrahydrofolate is transferred onto alpha-ketoisovalerate to form ketopantoate.</text>
</comment>
<dbReference type="GO" id="GO:0015940">
    <property type="term" value="P:pantothenate biosynthetic process"/>
    <property type="evidence" value="ECO:0007669"/>
    <property type="project" value="UniProtKB-UniRule"/>
</dbReference>
<dbReference type="Gene3D" id="3.20.20.60">
    <property type="entry name" value="Phosphoenolpyruvate-binding domains"/>
    <property type="match status" value="1"/>
</dbReference>
<feature type="binding site" evidence="7 9">
    <location>
        <begin position="46"/>
        <end position="47"/>
    </location>
    <ligand>
        <name>3-methyl-2-oxobutanoate</name>
        <dbReference type="ChEBI" id="CHEBI:11851"/>
    </ligand>
</feature>
<comment type="similarity">
    <text evidence="2 7">Belongs to the PanB family.</text>
</comment>
<evidence type="ECO:0000256" key="8">
    <source>
        <dbReference type="PIRSR" id="PIRSR000388-1"/>
    </source>
</evidence>
<dbReference type="InterPro" id="IPR015813">
    <property type="entry name" value="Pyrv/PenolPyrv_kinase-like_dom"/>
</dbReference>
<keyword evidence="7 10" id="KW-0460">Magnesium</keyword>
<proteinExistence type="inferred from homology"/>
<feature type="binding site" evidence="7 10">
    <location>
        <position position="117"/>
    </location>
    <ligand>
        <name>Mg(2+)</name>
        <dbReference type="ChEBI" id="CHEBI:18420"/>
    </ligand>
</feature>
<feature type="binding site" evidence="7 9">
    <location>
        <position position="115"/>
    </location>
    <ligand>
        <name>3-methyl-2-oxobutanoate</name>
        <dbReference type="ChEBI" id="CHEBI:11851"/>
    </ligand>
</feature>
<dbReference type="NCBIfam" id="NF001452">
    <property type="entry name" value="PRK00311.1"/>
    <property type="match status" value="1"/>
</dbReference>
<evidence type="ECO:0000256" key="2">
    <source>
        <dbReference type="ARBA" id="ARBA00008676"/>
    </source>
</evidence>
<dbReference type="PANTHER" id="PTHR20881">
    <property type="entry name" value="3-METHYL-2-OXOBUTANOATE HYDROXYMETHYLTRANSFERASE"/>
    <property type="match status" value="1"/>
</dbReference>
<dbReference type="EC" id="2.1.2.11" evidence="7"/>
<evidence type="ECO:0000256" key="4">
    <source>
        <dbReference type="ARBA" id="ARBA00022655"/>
    </source>
</evidence>
<dbReference type="HAMAP" id="MF_00156">
    <property type="entry name" value="PanB"/>
    <property type="match status" value="1"/>
</dbReference>
<feature type="binding site" evidence="7 10">
    <location>
        <position position="46"/>
    </location>
    <ligand>
        <name>Mg(2+)</name>
        <dbReference type="ChEBI" id="CHEBI:18420"/>
    </ligand>
</feature>
<feature type="binding site" evidence="7 10">
    <location>
        <position position="85"/>
    </location>
    <ligand>
        <name>Mg(2+)</name>
        <dbReference type="ChEBI" id="CHEBI:18420"/>
    </ligand>
</feature>
<dbReference type="GO" id="GO:0032259">
    <property type="term" value="P:methylation"/>
    <property type="evidence" value="ECO:0007669"/>
    <property type="project" value="UniProtKB-KW"/>
</dbReference>
<dbReference type="FunFam" id="3.20.20.60:FF:000003">
    <property type="entry name" value="3-methyl-2-oxobutanoate hydroxymethyltransferase"/>
    <property type="match status" value="1"/>
</dbReference>
<dbReference type="PIRSF" id="PIRSF000388">
    <property type="entry name" value="Pantoate_hydroxy_MeTrfase"/>
    <property type="match status" value="1"/>
</dbReference>
<dbReference type="GO" id="GO:0008168">
    <property type="term" value="F:methyltransferase activity"/>
    <property type="evidence" value="ECO:0007669"/>
    <property type="project" value="UniProtKB-KW"/>
</dbReference>
<protein>
    <recommendedName>
        <fullName evidence="7">3-methyl-2-oxobutanoate hydroxymethyltransferase</fullName>
        <ecNumber evidence="7">2.1.2.11</ecNumber>
    </recommendedName>
    <alternativeName>
        <fullName evidence="7">Ketopantoate hydroxymethyltransferase</fullName>
        <shortName evidence="7">KPHMT</shortName>
    </alternativeName>
</protein>
<evidence type="ECO:0000256" key="1">
    <source>
        <dbReference type="ARBA" id="ARBA00005033"/>
    </source>
</evidence>
<dbReference type="AlphaFoldDB" id="F6B538"/>
<dbReference type="GO" id="GO:0000287">
    <property type="term" value="F:magnesium ion binding"/>
    <property type="evidence" value="ECO:0007669"/>
    <property type="project" value="TreeGrafter"/>
</dbReference>
<evidence type="ECO:0000313" key="11">
    <source>
        <dbReference type="EMBL" id="AEF93057.1"/>
    </source>
</evidence>
<evidence type="ECO:0000256" key="7">
    <source>
        <dbReference type="HAMAP-Rule" id="MF_00156"/>
    </source>
</evidence>
<dbReference type="InterPro" id="IPR003700">
    <property type="entry name" value="Pantoate_hydroxy_MeTrfase"/>
</dbReference>
<dbReference type="Pfam" id="PF02548">
    <property type="entry name" value="Pantoate_transf"/>
    <property type="match status" value="1"/>
</dbReference>
<dbReference type="KEGG" id="dca:Desca_0153"/>
<evidence type="ECO:0000256" key="3">
    <source>
        <dbReference type="ARBA" id="ARBA00011424"/>
    </source>
</evidence>
<dbReference type="EMBL" id="CP002736">
    <property type="protein sequence ID" value="AEF93057.1"/>
    <property type="molecule type" value="Genomic_DNA"/>
</dbReference>
<reference evidence="11" key="1">
    <citation type="submission" date="2011-05" db="EMBL/GenBank/DDBJ databases">
        <title>Complete sequence of Desulfotomaculum carboxydivorans CO-1-SRB.</title>
        <authorList>
            <consortium name="US DOE Joint Genome Institute"/>
            <person name="Lucas S."/>
            <person name="Han J."/>
            <person name="Lapidus A."/>
            <person name="Cheng J.-F."/>
            <person name="Goodwin L."/>
            <person name="Pitluck S."/>
            <person name="Peters L."/>
            <person name="Mikhailova N."/>
            <person name="Lu M."/>
            <person name="Han C."/>
            <person name="Tapia R."/>
            <person name="Land M."/>
            <person name="Hauser L."/>
            <person name="Kyrpides N."/>
            <person name="Ivanova N."/>
            <person name="Pagani I."/>
            <person name="Stams A."/>
            <person name="Plugge C."/>
            <person name="Muyzer G."/>
            <person name="Kuever J."/>
            <person name="Parshina S."/>
            <person name="Ivanova A."/>
            <person name="Nazina T."/>
            <person name="Woyke T."/>
        </authorList>
    </citation>
    <scope>NUCLEOTIDE SEQUENCE [LARGE SCALE GENOMIC DNA]</scope>
    <source>
        <strain evidence="11">CO-1-SRB</strain>
    </source>
</reference>
<evidence type="ECO:0000256" key="5">
    <source>
        <dbReference type="ARBA" id="ARBA00022679"/>
    </source>
</evidence>
<evidence type="ECO:0000313" key="12">
    <source>
        <dbReference type="Proteomes" id="UP000009226"/>
    </source>
</evidence>
<comment type="subunit">
    <text evidence="3 7">Homodecamer; pentamer of dimers.</text>
</comment>
<feature type="binding site" evidence="7 9">
    <location>
        <position position="85"/>
    </location>
    <ligand>
        <name>3-methyl-2-oxobutanoate</name>
        <dbReference type="ChEBI" id="CHEBI:11851"/>
    </ligand>
</feature>
<feature type="active site" description="Proton acceptor" evidence="7 8">
    <location>
        <position position="184"/>
    </location>
</feature>
<dbReference type="CDD" id="cd06557">
    <property type="entry name" value="KPHMT-like"/>
    <property type="match status" value="1"/>
</dbReference>
<dbReference type="Proteomes" id="UP000009226">
    <property type="component" value="Chromosome"/>
</dbReference>
<evidence type="ECO:0000256" key="6">
    <source>
        <dbReference type="ARBA" id="ARBA00056497"/>
    </source>
</evidence>
<keyword evidence="11" id="KW-0489">Methyltransferase</keyword>
<keyword evidence="7" id="KW-0963">Cytoplasm</keyword>
<comment type="subcellular location">
    <subcellularLocation>
        <location evidence="7">Cytoplasm</location>
    </subcellularLocation>
</comment>
<dbReference type="HOGENOM" id="CLU_036645_1_0_9"/>
<comment type="pathway">
    <text evidence="1 7">Cofactor biosynthesis; (R)-pantothenate biosynthesis; (R)-pantoate from 3-methyl-2-oxobutanoate: step 1/2.</text>
</comment>
<dbReference type="PANTHER" id="PTHR20881:SF0">
    <property type="entry name" value="3-METHYL-2-OXOBUTANOATE HYDROXYMETHYLTRANSFERASE"/>
    <property type="match status" value="1"/>
</dbReference>
<comment type="catalytic activity">
    <reaction evidence="7">
        <text>(6R)-5,10-methylene-5,6,7,8-tetrahydrofolate + 3-methyl-2-oxobutanoate + H2O = 2-dehydropantoate + (6S)-5,6,7,8-tetrahydrofolate</text>
        <dbReference type="Rhea" id="RHEA:11824"/>
        <dbReference type="ChEBI" id="CHEBI:11561"/>
        <dbReference type="ChEBI" id="CHEBI:11851"/>
        <dbReference type="ChEBI" id="CHEBI:15377"/>
        <dbReference type="ChEBI" id="CHEBI:15636"/>
        <dbReference type="ChEBI" id="CHEBI:57453"/>
        <dbReference type="EC" id="2.1.2.11"/>
    </reaction>
</comment>
<evidence type="ECO:0000256" key="9">
    <source>
        <dbReference type="PIRSR" id="PIRSR000388-2"/>
    </source>
</evidence>
<name>F6B538_DESCC</name>
<dbReference type="UniPathway" id="UPA00028">
    <property type="reaction ID" value="UER00003"/>
</dbReference>